<dbReference type="GO" id="GO:0019901">
    <property type="term" value="F:protein kinase binding"/>
    <property type="evidence" value="ECO:0007669"/>
    <property type="project" value="InterPro"/>
</dbReference>
<feature type="compositionally biased region" description="Polar residues" evidence="1">
    <location>
        <begin position="667"/>
        <end position="679"/>
    </location>
</feature>
<dbReference type="Proteomes" id="UP000789831">
    <property type="component" value="Unassembled WGS sequence"/>
</dbReference>
<comment type="caution">
    <text evidence="2">The sequence shown here is derived from an EMBL/GenBank/DDBJ whole genome shotgun (WGS) entry which is preliminary data.</text>
</comment>
<dbReference type="OrthoDB" id="1060854at2759"/>
<gene>
    <name evidence="2" type="ORF">AGERDE_LOCUS10106</name>
</gene>
<feature type="region of interest" description="Disordered" evidence="1">
    <location>
        <begin position="635"/>
        <end position="703"/>
    </location>
</feature>
<dbReference type="AlphaFoldDB" id="A0A9N9D1L3"/>
<feature type="compositionally biased region" description="Low complexity" evidence="1">
    <location>
        <begin position="684"/>
        <end position="697"/>
    </location>
</feature>
<evidence type="ECO:0000313" key="2">
    <source>
        <dbReference type="EMBL" id="CAG8621919.1"/>
    </source>
</evidence>
<dbReference type="GO" id="GO:0000307">
    <property type="term" value="C:cyclin-dependent protein kinase holoenzyme complex"/>
    <property type="evidence" value="ECO:0007669"/>
    <property type="project" value="TreeGrafter"/>
</dbReference>
<accession>A0A9N9D1L3</accession>
<dbReference type="PANTHER" id="PTHR15615:SF94">
    <property type="entry name" value="PHO85 CYCLIN-6-RELATED"/>
    <property type="match status" value="1"/>
</dbReference>
<feature type="compositionally biased region" description="Polar residues" evidence="1">
    <location>
        <begin position="260"/>
        <end position="277"/>
    </location>
</feature>
<feature type="region of interest" description="Disordered" evidence="1">
    <location>
        <begin position="34"/>
        <end position="65"/>
    </location>
</feature>
<feature type="compositionally biased region" description="Basic residues" evidence="1">
    <location>
        <begin position="352"/>
        <end position="367"/>
    </location>
</feature>
<keyword evidence="3" id="KW-1185">Reference proteome</keyword>
<dbReference type="PANTHER" id="PTHR15615">
    <property type="match status" value="1"/>
</dbReference>
<feature type="region of interest" description="Disordered" evidence="1">
    <location>
        <begin position="230"/>
        <end position="389"/>
    </location>
</feature>
<dbReference type="Pfam" id="PF08613">
    <property type="entry name" value="Cyclin"/>
    <property type="match status" value="1"/>
</dbReference>
<sequence>MHTLDLANFPVTDTLKMLASLLEKITQANDQLKSHNINSSSGSNHSNNNEQGSSSSTAVTPSTSPSFTRFHARSVPSIDIYSYLARILKYCPTTNECFLSLLVYFDRMSKNALATTGKPFSIDSFNIHRLIISGIMVSSKFFSDVFFTNSRYAKLELEFLVLNEFRLAINIEELQRYGNQLLKHWVQEEEMKQGGPLYENSLRFSTANSIATINGVTRWDSQHAFEKNTLNKRSRRITSTDDTNTKNQYFSRGHRRDDSISSTKSLNINNSASYPVTSSPQPFSSNQQQGSNTPPVRINSYSGTSPNSSSSIITNNSQQQQSSSSTSSSASNPIINGSPMRGPFPPGVINNHHIHKPYPHHPHHQSQHQRSYSVGSSTIKRASSSNSLLNIHRSRSRDFSEDLQQFHQRHSSPKVMVNPEDHAYRTAAAPFPSGPSPNINGSSSSAPSSSSLAIPSSKYNGNGMTSNGNSLSTTSSTRVTFNPAATMAAAAHAALSYARRASLALPPLPRHPLTGFHNNSMPSPISPVPPPSNESMGPGIMRRGSVPTWSSNNISGGGGTSLHSDVRNISQNGIGVTNGSTTIPIPMNSSTINGNGRVHMHGVNGISNSSTMTPGSAPDLVRRSSWVVLPTTHTHSVPYQSASSESCNSSASSGSESSDSLTDRASGMNSNGINVTSTKSNKDATATTNNGSNNTKSNETHDD</sequence>
<dbReference type="CDD" id="cd20558">
    <property type="entry name" value="CYCLIN_ScPCL7-like"/>
    <property type="match status" value="1"/>
</dbReference>
<dbReference type="InterPro" id="IPR013922">
    <property type="entry name" value="Cyclin_PHO80-like"/>
</dbReference>
<evidence type="ECO:0000313" key="3">
    <source>
        <dbReference type="Proteomes" id="UP000789831"/>
    </source>
</evidence>
<dbReference type="GO" id="GO:0016538">
    <property type="term" value="F:cyclin-dependent protein serine/threonine kinase regulator activity"/>
    <property type="evidence" value="ECO:0007669"/>
    <property type="project" value="TreeGrafter"/>
</dbReference>
<organism evidence="2 3">
    <name type="scientific">Ambispora gerdemannii</name>
    <dbReference type="NCBI Taxonomy" id="144530"/>
    <lineage>
        <taxon>Eukaryota</taxon>
        <taxon>Fungi</taxon>
        <taxon>Fungi incertae sedis</taxon>
        <taxon>Mucoromycota</taxon>
        <taxon>Glomeromycotina</taxon>
        <taxon>Glomeromycetes</taxon>
        <taxon>Archaeosporales</taxon>
        <taxon>Ambisporaceae</taxon>
        <taxon>Ambispora</taxon>
    </lineage>
</organism>
<name>A0A9N9D1L3_9GLOM</name>
<feature type="compositionally biased region" description="Low complexity" evidence="1">
    <location>
        <begin position="436"/>
        <end position="476"/>
    </location>
</feature>
<feature type="region of interest" description="Disordered" evidence="1">
    <location>
        <begin position="426"/>
        <end position="476"/>
    </location>
</feature>
<evidence type="ECO:0000256" key="1">
    <source>
        <dbReference type="SAM" id="MobiDB-lite"/>
    </source>
</evidence>
<protein>
    <submittedName>
        <fullName evidence="2">11135_t:CDS:1</fullName>
    </submittedName>
</protein>
<dbReference type="Gene3D" id="1.10.472.10">
    <property type="entry name" value="Cyclin-like"/>
    <property type="match status" value="1"/>
</dbReference>
<dbReference type="GO" id="GO:0005634">
    <property type="term" value="C:nucleus"/>
    <property type="evidence" value="ECO:0007669"/>
    <property type="project" value="TreeGrafter"/>
</dbReference>
<proteinExistence type="predicted"/>
<dbReference type="EMBL" id="CAJVPL010002892">
    <property type="protein sequence ID" value="CAG8621919.1"/>
    <property type="molecule type" value="Genomic_DNA"/>
</dbReference>
<feature type="compositionally biased region" description="Low complexity" evidence="1">
    <location>
        <begin position="278"/>
        <end position="336"/>
    </location>
</feature>
<reference evidence="2" key="1">
    <citation type="submission" date="2021-06" db="EMBL/GenBank/DDBJ databases">
        <authorList>
            <person name="Kallberg Y."/>
            <person name="Tangrot J."/>
            <person name="Rosling A."/>
        </authorList>
    </citation>
    <scope>NUCLEOTIDE SEQUENCE</scope>
    <source>
        <strain evidence="2">MT106</strain>
    </source>
</reference>
<feature type="compositionally biased region" description="Polar residues" evidence="1">
    <location>
        <begin position="240"/>
        <end position="250"/>
    </location>
</feature>
<feature type="compositionally biased region" description="Low complexity" evidence="1">
    <location>
        <begin position="641"/>
        <end position="660"/>
    </location>
</feature>
<feature type="compositionally biased region" description="Polar residues" evidence="1">
    <location>
        <begin position="370"/>
        <end position="389"/>
    </location>
</feature>